<accession>A0ABY7CYX2</accession>
<evidence type="ECO:0000256" key="1">
    <source>
        <dbReference type="SAM" id="MobiDB-lite"/>
    </source>
</evidence>
<organism evidence="2 3">
    <name type="scientific">Puccinia triticina</name>
    <dbReference type="NCBI Taxonomy" id="208348"/>
    <lineage>
        <taxon>Eukaryota</taxon>
        <taxon>Fungi</taxon>
        <taxon>Dikarya</taxon>
        <taxon>Basidiomycota</taxon>
        <taxon>Pucciniomycotina</taxon>
        <taxon>Pucciniomycetes</taxon>
        <taxon>Pucciniales</taxon>
        <taxon>Pucciniaceae</taxon>
        <taxon>Puccinia</taxon>
    </lineage>
</organism>
<sequence>METFSMSPIPCIFSLGSERPLRRENSQGDYLDQINQHHISVYDPKKDAVFYQESPAFEMSGFYSDEEIDDTQILPSQSSKLSMPIAADIGVRADACLPCFPCDVKLPVKNDNPPLASLPARSTRKRSLTNMFKARPEAVTAAQKFELNLPNNAPPVKNPSSHTFSTSNESDPPNPPSIDIDEQAYYLERIVLVEPSLGDLPSSICQRLDFCPPEEEIFYENELMSGPSFSSASQALRFLHRHNEPHEASGTSTSKASYLSQARKKLKNKSINRSIVVGCQPRKKGITLQEENECFQKIWKHQQNRIEAHQRMKSQLELISEEVENLEILE</sequence>
<reference evidence="2" key="1">
    <citation type="submission" date="2022-10" db="EMBL/GenBank/DDBJ databases">
        <title>Puccinia triticina Genome sequencing and assembly.</title>
        <authorList>
            <person name="Li C."/>
        </authorList>
    </citation>
    <scope>NUCLEOTIDE SEQUENCE</scope>
    <source>
        <strain evidence="2">Pt15</strain>
    </source>
</reference>
<keyword evidence="3" id="KW-1185">Reference proteome</keyword>
<proteinExistence type="predicted"/>
<dbReference type="Proteomes" id="UP001164743">
    <property type="component" value="Chromosome 12A"/>
</dbReference>
<protein>
    <recommendedName>
        <fullName evidence="4">BZIP domain-containing protein</fullName>
    </recommendedName>
</protein>
<evidence type="ECO:0000313" key="3">
    <source>
        <dbReference type="Proteomes" id="UP001164743"/>
    </source>
</evidence>
<evidence type="ECO:0000313" key="2">
    <source>
        <dbReference type="EMBL" id="WAQ90529.1"/>
    </source>
</evidence>
<dbReference type="EMBL" id="CP110432">
    <property type="protein sequence ID" value="WAQ90529.1"/>
    <property type="molecule type" value="Genomic_DNA"/>
</dbReference>
<name>A0ABY7CYX2_9BASI</name>
<dbReference type="GeneID" id="77803031"/>
<dbReference type="RefSeq" id="XP_053026084.1">
    <property type="nucleotide sequence ID" value="XM_053162136.1"/>
</dbReference>
<gene>
    <name evidence="2" type="ORF">PtA15_12A519</name>
</gene>
<evidence type="ECO:0008006" key="4">
    <source>
        <dbReference type="Google" id="ProtNLM"/>
    </source>
</evidence>
<feature type="region of interest" description="Disordered" evidence="1">
    <location>
        <begin position="149"/>
        <end position="179"/>
    </location>
</feature>